<evidence type="ECO:0000259" key="2">
    <source>
        <dbReference type="Pfam" id="PF00188"/>
    </source>
</evidence>
<dbReference type="AlphaFoldDB" id="A0A934K5N5"/>
<protein>
    <recommendedName>
        <fullName evidence="2">SCP domain-containing protein</fullName>
    </recommendedName>
</protein>
<evidence type="ECO:0000256" key="1">
    <source>
        <dbReference type="SAM" id="Phobius"/>
    </source>
</evidence>
<dbReference type="Proteomes" id="UP000612893">
    <property type="component" value="Unassembled WGS sequence"/>
</dbReference>
<keyword evidence="1" id="KW-1133">Transmembrane helix</keyword>
<dbReference type="PANTHER" id="PTHR31157">
    <property type="entry name" value="SCP DOMAIN-CONTAINING PROTEIN"/>
    <property type="match status" value="1"/>
</dbReference>
<dbReference type="Gene3D" id="3.40.33.10">
    <property type="entry name" value="CAP"/>
    <property type="match status" value="1"/>
</dbReference>
<dbReference type="InterPro" id="IPR014044">
    <property type="entry name" value="CAP_dom"/>
</dbReference>
<name>A0A934K5N5_9BACT</name>
<organism evidence="3 4">
    <name type="scientific">Candidatus Nephthysia bennettiae</name>
    <dbReference type="NCBI Taxonomy" id="3127016"/>
    <lineage>
        <taxon>Bacteria</taxon>
        <taxon>Bacillati</taxon>
        <taxon>Candidatus Dormiibacterota</taxon>
        <taxon>Candidatus Dormibacteria</taxon>
        <taxon>Candidatus Dormibacterales</taxon>
        <taxon>Candidatus Dormibacteraceae</taxon>
        <taxon>Candidatus Nephthysia</taxon>
    </lineage>
</organism>
<dbReference type="EMBL" id="JAEKNR010000132">
    <property type="protein sequence ID" value="MBJ7598855.1"/>
    <property type="molecule type" value="Genomic_DNA"/>
</dbReference>
<keyword evidence="1" id="KW-0812">Transmembrane</keyword>
<dbReference type="SUPFAM" id="SSF55797">
    <property type="entry name" value="PR-1-like"/>
    <property type="match status" value="1"/>
</dbReference>
<keyword evidence="4" id="KW-1185">Reference proteome</keyword>
<gene>
    <name evidence="3" type="ORF">JF922_12340</name>
</gene>
<feature type="transmembrane region" description="Helical" evidence="1">
    <location>
        <begin position="107"/>
        <end position="131"/>
    </location>
</feature>
<feature type="transmembrane region" description="Helical" evidence="1">
    <location>
        <begin position="67"/>
        <end position="86"/>
    </location>
</feature>
<accession>A0A934K5N5</accession>
<feature type="transmembrane region" description="Helical" evidence="1">
    <location>
        <begin position="29"/>
        <end position="47"/>
    </location>
</feature>
<keyword evidence="1" id="KW-0472">Membrane</keyword>
<sequence>MHFNLVDVALLAAFTVAVLDGLRRGFVPYASELTAFVLGLGLAFILFEPLGGLLHRSLGVATGLADFGAFLLFLAIGHAVAIAPVQRWASAAAAGIQPRLRADVFRAVSAVPAFGVAIVVSALVLSALVVVPGTPRTLVSGSALGATLAGHTTFMQPPLRTLLVPANTESRRILDSDPTSNPGEDAFYRLQFPANLMVEADAAAEDRMLQRINTARADVGVSPLRMDPVLQDAARQHSRDMYARHYFSHQTPDKKSPYDRLREARFHFVAAGENIAFAPDPDQAWTSLMHSPDHRSNIVNPDFRCVGIGAYKGVGGYEEMFTQDFADCT</sequence>
<dbReference type="CDD" id="cd05379">
    <property type="entry name" value="CAP_bacterial"/>
    <property type="match status" value="1"/>
</dbReference>
<comment type="caution">
    <text evidence="3">The sequence shown here is derived from an EMBL/GenBank/DDBJ whole genome shotgun (WGS) entry which is preliminary data.</text>
</comment>
<evidence type="ECO:0000313" key="3">
    <source>
        <dbReference type="EMBL" id="MBJ7598855.1"/>
    </source>
</evidence>
<reference evidence="3" key="1">
    <citation type="submission" date="2020-10" db="EMBL/GenBank/DDBJ databases">
        <title>Ca. Dormibacterota MAGs.</title>
        <authorList>
            <person name="Montgomery K."/>
        </authorList>
    </citation>
    <scope>NUCLEOTIDE SEQUENCE [LARGE SCALE GENOMIC DNA]</scope>
    <source>
        <strain evidence="3">SC8812_S17_10</strain>
    </source>
</reference>
<evidence type="ECO:0000313" key="4">
    <source>
        <dbReference type="Proteomes" id="UP000612893"/>
    </source>
</evidence>
<dbReference type="PANTHER" id="PTHR31157:SF1">
    <property type="entry name" value="SCP DOMAIN-CONTAINING PROTEIN"/>
    <property type="match status" value="1"/>
</dbReference>
<proteinExistence type="predicted"/>
<dbReference type="Pfam" id="PF00188">
    <property type="entry name" value="CAP"/>
    <property type="match status" value="1"/>
</dbReference>
<dbReference type="RefSeq" id="WP_338202062.1">
    <property type="nucleotide sequence ID" value="NZ_JAEKNR010000132.1"/>
</dbReference>
<dbReference type="InterPro" id="IPR035940">
    <property type="entry name" value="CAP_sf"/>
</dbReference>
<feature type="domain" description="SCP" evidence="2">
    <location>
        <begin position="209"/>
        <end position="325"/>
    </location>
</feature>